<comment type="similarity">
    <text evidence="1">Belongs to the PspA/Vipp/IM30 family.</text>
</comment>
<accession>A0A401FTJ3</accession>
<dbReference type="RefSeq" id="WP_166404932.1">
    <property type="nucleotide sequence ID" value="NZ_BEXT01000001.1"/>
</dbReference>
<dbReference type="PANTHER" id="PTHR31088:SF6">
    <property type="entry name" value="PHAGE SHOCK PROTEIN A"/>
    <property type="match status" value="1"/>
</dbReference>
<reference evidence="4" key="2">
    <citation type="submission" date="2019-01" db="EMBL/GenBank/DDBJ databases">
        <title>Genome sequence of Desulfonema ishimotonii strain Tokyo 01.</title>
        <authorList>
            <person name="Fukui M."/>
        </authorList>
    </citation>
    <scope>NUCLEOTIDE SEQUENCE [LARGE SCALE GENOMIC DNA]</scope>
    <source>
        <strain evidence="4">Tokyo 01</strain>
    </source>
</reference>
<evidence type="ECO:0000256" key="1">
    <source>
        <dbReference type="ARBA" id="ARBA00043985"/>
    </source>
</evidence>
<organism evidence="3 4">
    <name type="scientific">Desulfonema ishimotonii</name>
    <dbReference type="NCBI Taxonomy" id="45657"/>
    <lineage>
        <taxon>Bacteria</taxon>
        <taxon>Pseudomonadati</taxon>
        <taxon>Thermodesulfobacteriota</taxon>
        <taxon>Desulfobacteria</taxon>
        <taxon>Desulfobacterales</taxon>
        <taxon>Desulfococcaceae</taxon>
        <taxon>Desulfonema</taxon>
    </lineage>
</organism>
<dbReference type="PANTHER" id="PTHR31088">
    <property type="entry name" value="MEMBRANE-ASSOCIATED PROTEIN VIPP1, CHLOROPLASTIC"/>
    <property type="match status" value="1"/>
</dbReference>
<reference evidence="4" key="1">
    <citation type="submission" date="2017-11" db="EMBL/GenBank/DDBJ databases">
        <authorList>
            <person name="Watanabe M."/>
            <person name="Kojima H."/>
        </authorList>
    </citation>
    <scope>NUCLEOTIDE SEQUENCE [LARGE SCALE GENOMIC DNA]</scope>
    <source>
        <strain evidence="4">Tokyo 01</strain>
    </source>
</reference>
<feature type="region of interest" description="Disordered" evidence="2">
    <location>
        <begin position="143"/>
        <end position="165"/>
    </location>
</feature>
<dbReference type="EMBL" id="BEXT01000001">
    <property type="protein sequence ID" value="GBC60274.1"/>
    <property type="molecule type" value="Genomic_DNA"/>
</dbReference>
<dbReference type="Pfam" id="PF04012">
    <property type="entry name" value="PspA_IM30"/>
    <property type="match status" value="1"/>
</dbReference>
<proteinExistence type="inferred from homology"/>
<gene>
    <name evidence="3" type="ORF">DENIS_1225</name>
</gene>
<dbReference type="InterPro" id="IPR007157">
    <property type="entry name" value="PspA_VIPP1"/>
</dbReference>
<keyword evidence="4" id="KW-1185">Reference proteome</keyword>
<evidence type="ECO:0000256" key="2">
    <source>
        <dbReference type="SAM" id="MobiDB-lite"/>
    </source>
</evidence>
<protein>
    <submittedName>
        <fullName evidence="3">Phage shock protein A</fullName>
    </submittedName>
</protein>
<sequence>MSILTRMIRLWKADIHGVMDQLEDKPLLLNQYLRDMEAALAHNEAELNRLVASRNQARQSHEKYTAEIETLENDLDAAIERDKDDIARFLIKKRRPLSRHREDLERHIRTLEQEIAQCRENLDSRKLEYERLRLRAGEYLRKSEQTNREQDLSGIYTESASETPCEEEIELELLRRKEARKGGIKQ</sequence>
<dbReference type="AlphaFoldDB" id="A0A401FTJ3"/>
<dbReference type="Proteomes" id="UP000288096">
    <property type="component" value="Unassembled WGS sequence"/>
</dbReference>
<name>A0A401FTJ3_9BACT</name>
<comment type="caution">
    <text evidence="3">The sequence shown here is derived from an EMBL/GenBank/DDBJ whole genome shotgun (WGS) entry which is preliminary data.</text>
</comment>
<evidence type="ECO:0000313" key="4">
    <source>
        <dbReference type="Proteomes" id="UP000288096"/>
    </source>
</evidence>
<evidence type="ECO:0000313" key="3">
    <source>
        <dbReference type="EMBL" id="GBC60274.1"/>
    </source>
</evidence>